<accession>A0A9P3GKH3</accession>
<dbReference type="EMBL" id="BPQB01000065">
    <property type="protein sequence ID" value="GJE96917.1"/>
    <property type="molecule type" value="Genomic_DNA"/>
</dbReference>
<proteinExistence type="predicted"/>
<name>A0A9P3GKH3_9APHY</name>
<feature type="region of interest" description="Disordered" evidence="1">
    <location>
        <begin position="73"/>
        <end position="106"/>
    </location>
</feature>
<evidence type="ECO:0000313" key="2">
    <source>
        <dbReference type="EMBL" id="GJE96917.1"/>
    </source>
</evidence>
<dbReference type="AlphaFoldDB" id="A0A9P3GKH3"/>
<protein>
    <submittedName>
        <fullName evidence="2">Uncharacterized protein</fullName>
    </submittedName>
</protein>
<organism evidence="2 3">
    <name type="scientific">Phanerochaete sordida</name>
    <dbReference type="NCBI Taxonomy" id="48140"/>
    <lineage>
        <taxon>Eukaryota</taxon>
        <taxon>Fungi</taxon>
        <taxon>Dikarya</taxon>
        <taxon>Basidiomycota</taxon>
        <taxon>Agaricomycotina</taxon>
        <taxon>Agaricomycetes</taxon>
        <taxon>Polyporales</taxon>
        <taxon>Phanerochaetaceae</taxon>
        <taxon>Phanerochaete</taxon>
    </lineage>
</organism>
<dbReference type="Proteomes" id="UP000703269">
    <property type="component" value="Unassembled WGS sequence"/>
</dbReference>
<reference evidence="2 3" key="1">
    <citation type="submission" date="2021-08" db="EMBL/GenBank/DDBJ databases">
        <title>Draft Genome Sequence of Phanerochaete sordida strain YK-624.</title>
        <authorList>
            <person name="Mori T."/>
            <person name="Dohra H."/>
            <person name="Suzuki T."/>
            <person name="Kawagishi H."/>
            <person name="Hirai H."/>
        </authorList>
    </citation>
    <scope>NUCLEOTIDE SEQUENCE [LARGE SCALE GENOMIC DNA]</scope>
    <source>
        <strain evidence="2 3">YK-624</strain>
    </source>
</reference>
<sequence>MGSYGAADGVHLNWTFAACLSRKQLDVSLQLGECLLHHPFATFSGTLHPFHGTTALLSQPYVSLRKRDRLRCGTRPVTENADGGAHRPRPPPSPERANADVRTTGRVRPANRFQALRGRAREVVADLNETRQGSMLKPRASASRTRACSLHTPACV</sequence>
<evidence type="ECO:0000256" key="1">
    <source>
        <dbReference type="SAM" id="MobiDB-lite"/>
    </source>
</evidence>
<gene>
    <name evidence="2" type="ORF">PsYK624_131250</name>
</gene>
<evidence type="ECO:0000313" key="3">
    <source>
        <dbReference type="Proteomes" id="UP000703269"/>
    </source>
</evidence>
<comment type="caution">
    <text evidence="2">The sequence shown here is derived from an EMBL/GenBank/DDBJ whole genome shotgun (WGS) entry which is preliminary data.</text>
</comment>
<keyword evidence="3" id="KW-1185">Reference proteome</keyword>